<feature type="compositionally biased region" description="Basic and acidic residues" evidence="1">
    <location>
        <begin position="107"/>
        <end position="117"/>
    </location>
</feature>
<feature type="compositionally biased region" description="Acidic residues" evidence="1">
    <location>
        <begin position="301"/>
        <end position="335"/>
    </location>
</feature>
<feature type="compositionally biased region" description="Acidic residues" evidence="1">
    <location>
        <begin position="255"/>
        <end position="276"/>
    </location>
</feature>
<dbReference type="Proteomes" id="UP000273828">
    <property type="component" value="Unassembled WGS sequence"/>
</dbReference>
<feature type="compositionally biased region" description="Acidic residues" evidence="1">
    <location>
        <begin position="359"/>
        <end position="380"/>
    </location>
</feature>
<dbReference type="RefSeq" id="WP_124178733.1">
    <property type="nucleotide sequence ID" value="NZ_REFY01000004.1"/>
</dbReference>
<dbReference type="OrthoDB" id="206550at2157"/>
<feature type="compositionally biased region" description="Acidic residues" evidence="1">
    <location>
        <begin position="186"/>
        <end position="201"/>
    </location>
</feature>
<feature type="compositionally biased region" description="Low complexity" evidence="1">
    <location>
        <begin position="160"/>
        <end position="173"/>
    </location>
</feature>
<feature type="region of interest" description="Disordered" evidence="1">
    <location>
        <begin position="534"/>
        <end position="626"/>
    </location>
</feature>
<feature type="compositionally biased region" description="Basic and acidic residues" evidence="1">
    <location>
        <begin position="227"/>
        <end position="245"/>
    </location>
</feature>
<reference evidence="2 3" key="1">
    <citation type="submission" date="2018-10" db="EMBL/GenBank/DDBJ databases">
        <title>Natrarchaeobius chitinivorans gen. nov., sp. nov., and Natrarchaeobius haloalkaliphilus sp. nov., alkaliphilic, chitin-utilizing haloarchaea from hypersaline alkaline lakes.</title>
        <authorList>
            <person name="Sorokin D.Y."/>
            <person name="Elcheninov A.G."/>
            <person name="Kostrikina N.A."/>
            <person name="Bale N.J."/>
            <person name="Sinninghe Damste J.S."/>
            <person name="Khijniak T.V."/>
            <person name="Kublanov I.V."/>
            <person name="Toshchakov S.V."/>
        </authorList>
    </citation>
    <scope>NUCLEOTIDE SEQUENCE [LARGE SCALE GENOMIC DNA]</scope>
    <source>
        <strain evidence="2 3">AArcht-Sl</strain>
    </source>
</reference>
<dbReference type="AlphaFoldDB" id="A0A3N6LQ39"/>
<feature type="compositionally biased region" description="Basic and acidic residues" evidence="1">
    <location>
        <begin position="567"/>
        <end position="577"/>
    </location>
</feature>
<name>A0A3N6LQ39_9EURY</name>
<evidence type="ECO:0000313" key="3">
    <source>
        <dbReference type="Proteomes" id="UP000273828"/>
    </source>
</evidence>
<feature type="region of interest" description="Disordered" evidence="1">
    <location>
        <begin position="39"/>
        <end position="134"/>
    </location>
</feature>
<evidence type="ECO:0000256" key="1">
    <source>
        <dbReference type="SAM" id="MobiDB-lite"/>
    </source>
</evidence>
<organism evidence="2 3">
    <name type="scientific">Natrarchaeobius halalkaliphilus</name>
    <dbReference type="NCBI Taxonomy" id="1679091"/>
    <lineage>
        <taxon>Archaea</taxon>
        <taxon>Methanobacteriati</taxon>
        <taxon>Methanobacteriota</taxon>
        <taxon>Stenosarchaea group</taxon>
        <taxon>Halobacteria</taxon>
        <taxon>Halobacteriales</taxon>
        <taxon>Natrialbaceae</taxon>
        <taxon>Natrarchaeobius</taxon>
    </lineage>
</organism>
<proteinExistence type="predicted"/>
<comment type="caution">
    <text evidence="2">The sequence shown here is derived from an EMBL/GenBank/DDBJ whole genome shotgun (WGS) entry which is preliminary data.</text>
</comment>
<gene>
    <name evidence="2" type="ORF">EA462_11735</name>
</gene>
<feature type="compositionally biased region" description="Polar residues" evidence="1">
    <location>
        <begin position="595"/>
        <end position="618"/>
    </location>
</feature>
<feature type="region of interest" description="Disordered" evidence="1">
    <location>
        <begin position="147"/>
        <end position="397"/>
    </location>
</feature>
<feature type="compositionally biased region" description="Basic and acidic residues" evidence="1">
    <location>
        <begin position="62"/>
        <end position="87"/>
    </location>
</feature>
<accession>A0A3N6LQ39</accession>
<keyword evidence="3" id="KW-1185">Reference proteome</keyword>
<protein>
    <recommendedName>
        <fullName evidence="4">DUF4129 domain-containing protein</fullName>
    </recommendedName>
</protein>
<dbReference type="EMBL" id="REFY01000004">
    <property type="protein sequence ID" value="RQG89044.1"/>
    <property type="molecule type" value="Genomic_DNA"/>
</dbReference>
<evidence type="ECO:0008006" key="4">
    <source>
        <dbReference type="Google" id="ProtNLM"/>
    </source>
</evidence>
<evidence type="ECO:0000313" key="2">
    <source>
        <dbReference type="EMBL" id="RQG89044.1"/>
    </source>
</evidence>
<feature type="compositionally biased region" description="Acidic residues" evidence="1">
    <location>
        <begin position="283"/>
        <end position="294"/>
    </location>
</feature>
<sequence length="626" mass="63174">MAVGSNAGRRSLAVAAAICAVFGLLLAAGAMPILASHSPASGLAGNAADDRTAETPIQQADHPSEGDVQRSTTEREDRVDGDGREADGGGADADSGADADVDFGEPGTDRGDAHPDDSASALEDGTPADGPAETLAGAALYGLGTLFSSVQGDSPDDADPVAAADSTGGTTDASETDESGASPSELSDDDLEPADGVEDATTESGMGGEFGSLLVPENDANDTDPDAGERTNENDARIDGDHSPESESNGGEPLEVADDTGEIADGEPPEDEELEDSSVGPGDDGESTAGEDDYGGSSGDDTADPDADDLTDPDADSSTDSDADGVESDTTESGDADSAQFSTSDESTTEHDSSGDGTADSDPDADGNDDPTADSDEEGAAAESGQDGESTLEDSVPGSSNSILLAVGIALALVALGYVLYARDDPIGTLRSIPGRFVSAVLSVVVACAQVLERAITALSRLTSLTEVPGLLRDALASVAGSVRRRTRDVGSTLGLVDDNAQIETVADEGTHGSARERIRDAFESVISASTLPRSAIGTATPADVSRDAKRAGAPPEPVETITGSFRDVEYGARDPEPYVETTATAHDQLRTSLEESVSATDSSGEAESTRTTASDDVTATEDGDE</sequence>